<dbReference type="GO" id="GO:0031119">
    <property type="term" value="P:tRNA pseudouridine synthesis"/>
    <property type="evidence" value="ECO:0007669"/>
    <property type="project" value="UniProtKB-UniRule"/>
</dbReference>
<dbReference type="GO" id="GO:0160148">
    <property type="term" value="F:tRNA pseudouridine(55) synthase activity"/>
    <property type="evidence" value="ECO:0007669"/>
    <property type="project" value="UniProtKB-EC"/>
</dbReference>
<dbReference type="InterPro" id="IPR020103">
    <property type="entry name" value="PsdUridine_synth_cat_dom_sf"/>
</dbReference>
<dbReference type="Proteomes" id="UP000199708">
    <property type="component" value="Unassembled WGS sequence"/>
</dbReference>
<accession>A0A1G7P4D9</accession>
<feature type="domain" description="tRNA pseudouridylate synthase B C-terminal" evidence="7">
    <location>
        <begin position="180"/>
        <end position="238"/>
    </location>
</feature>
<evidence type="ECO:0000256" key="3">
    <source>
        <dbReference type="ARBA" id="ARBA00022694"/>
    </source>
</evidence>
<dbReference type="EMBL" id="FNCK01000001">
    <property type="protein sequence ID" value="SDF81123.1"/>
    <property type="molecule type" value="Genomic_DNA"/>
</dbReference>
<dbReference type="EC" id="5.4.99.25" evidence="5"/>
<keyword evidence="4 5" id="KW-0413">Isomerase</keyword>
<dbReference type="GO" id="GO:1990481">
    <property type="term" value="P:mRNA pseudouridine synthesis"/>
    <property type="evidence" value="ECO:0007669"/>
    <property type="project" value="TreeGrafter"/>
</dbReference>
<evidence type="ECO:0000259" key="6">
    <source>
        <dbReference type="Pfam" id="PF01509"/>
    </source>
</evidence>
<dbReference type="PANTHER" id="PTHR13767:SF2">
    <property type="entry name" value="PSEUDOURIDYLATE SYNTHASE TRUB1"/>
    <property type="match status" value="1"/>
</dbReference>
<evidence type="ECO:0000259" key="7">
    <source>
        <dbReference type="Pfam" id="PF16198"/>
    </source>
</evidence>
<evidence type="ECO:0000256" key="5">
    <source>
        <dbReference type="HAMAP-Rule" id="MF_01080"/>
    </source>
</evidence>
<keyword evidence="3 5" id="KW-0819">tRNA processing</keyword>
<dbReference type="AlphaFoldDB" id="A0A1G7P4D9"/>
<dbReference type="STRING" id="120956.SAMN05421791_101117"/>
<comment type="similarity">
    <text evidence="2 5">Belongs to the pseudouridine synthase TruB family. Type 1 subfamily.</text>
</comment>
<evidence type="ECO:0000256" key="4">
    <source>
        <dbReference type="ARBA" id="ARBA00023235"/>
    </source>
</evidence>
<organism evidence="8 9">
    <name type="scientific">Facklamia miroungae</name>
    <dbReference type="NCBI Taxonomy" id="120956"/>
    <lineage>
        <taxon>Bacteria</taxon>
        <taxon>Bacillati</taxon>
        <taxon>Bacillota</taxon>
        <taxon>Bacilli</taxon>
        <taxon>Lactobacillales</taxon>
        <taxon>Aerococcaceae</taxon>
        <taxon>Facklamia</taxon>
    </lineage>
</organism>
<proteinExistence type="inferred from homology"/>
<dbReference type="Pfam" id="PF01509">
    <property type="entry name" value="TruB_N"/>
    <property type="match status" value="1"/>
</dbReference>
<feature type="active site" description="Nucleophile" evidence="5">
    <location>
        <position position="38"/>
    </location>
</feature>
<name>A0A1G7P4D9_9LACT</name>
<dbReference type="NCBIfam" id="TIGR00431">
    <property type="entry name" value="TruB"/>
    <property type="match status" value="1"/>
</dbReference>
<gene>
    <name evidence="5" type="primary">truB</name>
    <name evidence="8" type="ORF">SAMN05421791_101117</name>
</gene>
<dbReference type="InterPro" id="IPR032819">
    <property type="entry name" value="TruB_C"/>
</dbReference>
<dbReference type="RefSeq" id="WP_090288824.1">
    <property type="nucleotide sequence ID" value="NZ_FNCK01000001.1"/>
</dbReference>
<dbReference type="Gene3D" id="3.30.2350.10">
    <property type="entry name" value="Pseudouridine synthase"/>
    <property type="match status" value="1"/>
</dbReference>
<comment type="function">
    <text evidence="5">Responsible for synthesis of pseudouridine from uracil-55 in the psi GC loop of transfer RNAs.</text>
</comment>
<dbReference type="GO" id="GO:0003723">
    <property type="term" value="F:RNA binding"/>
    <property type="evidence" value="ECO:0007669"/>
    <property type="project" value="InterPro"/>
</dbReference>
<dbReference type="InterPro" id="IPR002501">
    <property type="entry name" value="PsdUridine_synth_N"/>
</dbReference>
<protein>
    <recommendedName>
        <fullName evidence="5">tRNA pseudouridine synthase B</fullName>
        <ecNumber evidence="5">5.4.99.25</ecNumber>
    </recommendedName>
    <alternativeName>
        <fullName evidence="5">tRNA pseudouridine(55) synthase</fullName>
        <shortName evidence="5">Psi55 synthase</shortName>
    </alternativeName>
    <alternativeName>
        <fullName evidence="5">tRNA pseudouridylate synthase</fullName>
    </alternativeName>
    <alternativeName>
        <fullName evidence="5">tRNA-uridine isomerase</fullName>
    </alternativeName>
</protein>
<dbReference type="Pfam" id="PF16198">
    <property type="entry name" value="TruB_C_2"/>
    <property type="match status" value="1"/>
</dbReference>
<dbReference type="CDD" id="cd02573">
    <property type="entry name" value="PseudoU_synth_EcTruB"/>
    <property type="match status" value="1"/>
</dbReference>
<comment type="catalytic activity">
    <reaction evidence="1 5">
        <text>uridine(55) in tRNA = pseudouridine(55) in tRNA</text>
        <dbReference type="Rhea" id="RHEA:42532"/>
        <dbReference type="Rhea" id="RHEA-COMP:10101"/>
        <dbReference type="Rhea" id="RHEA-COMP:10102"/>
        <dbReference type="ChEBI" id="CHEBI:65314"/>
        <dbReference type="ChEBI" id="CHEBI:65315"/>
        <dbReference type="EC" id="5.4.99.25"/>
    </reaction>
</comment>
<dbReference type="OrthoDB" id="9802309at2"/>
<dbReference type="InterPro" id="IPR014780">
    <property type="entry name" value="tRNA_psdUridine_synth_TruB"/>
</dbReference>
<evidence type="ECO:0000313" key="9">
    <source>
        <dbReference type="Proteomes" id="UP000199708"/>
    </source>
</evidence>
<feature type="domain" description="Pseudouridine synthase II N-terminal" evidence="6">
    <location>
        <begin position="23"/>
        <end position="179"/>
    </location>
</feature>
<dbReference type="PANTHER" id="PTHR13767">
    <property type="entry name" value="TRNA-PSEUDOURIDINE SYNTHASE"/>
    <property type="match status" value="1"/>
</dbReference>
<reference evidence="8 9" key="1">
    <citation type="submission" date="2016-10" db="EMBL/GenBank/DDBJ databases">
        <authorList>
            <person name="de Groot N.N."/>
        </authorList>
    </citation>
    <scope>NUCLEOTIDE SEQUENCE [LARGE SCALE GENOMIC DNA]</scope>
    <source>
        <strain evidence="8 9">ATCC BAA-466</strain>
    </source>
</reference>
<evidence type="ECO:0000256" key="2">
    <source>
        <dbReference type="ARBA" id="ARBA00005642"/>
    </source>
</evidence>
<keyword evidence="9" id="KW-1185">Reference proteome</keyword>
<evidence type="ECO:0000256" key="1">
    <source>
        <dbReference type="ARBA" id="ARBA00000385"/>
    </source>
</evidence>
<evidence type="ECO:0000313" key="8">
    <source>
        <dbReference type="EMBL" id="SDF81123.1"/>
    </source>
</evidence>
<dbReference type="FunFam" id="3.30.2350.10:FF:000011">
    <property type="entry name" value="tRNA pseudouridine synthase B"/>
    <property type="match status" value="1"/>
</dbReference>
<dbReference type="HAMAP" id="MF_01080">
    <property type="entry name" value="TruB_bact"/>
    <property type="match status" value="1"/>
</dbReference>
<dbReference type="SUPFAM" id="SSF55120">
    <property type="entry name" value="Pseudouridine synthase"/>
    <property type="match status" value="1"/>
</dbReference>
<sequence>MNGIVAVWKEKGMTSHDVIFQMRKIFKMKRIGHCGTLDPEVEGVLVVCLGQATKLVEFLMEGKKIYQGEVTLGIATDTEDAHGQVIEEKLLEQAIDDQAIDQVLQSLTGHITQIPPYYSAVKVKGKRLYEYARAGIKVERPKRQVYIEHFKRLGPSRYEADSQTQSFLFEVKCSKGTYVRTLAVDCGKALGYPSHMSKLIRTQAANFEQADSYRLDQLRLLSEDNKLSRAILPIELAISHFTQIQLNEDQYHDIKHGKVLTADYFGDNLDQPTALLYQSHLLAIYGPHPSKVGLIKPIKMFSTEGV</sequence>